<organism evidence="1">
    <name type="scientific">marine sediment metagenome</name>
    <dbReference type="NCBI Taxonomy" id="412755"/>
    <lineage>
        <taxon>unclassified sequences</taxon>
        <taxon>metagenomes</taxon>
        <taxon>ecological metagenomes</taxon>
    </lineage>
</organism>
<dbReference type="EMBL" id="BARS01043990">
    <property type="protein sequence ID" value="GAG31300.1"/>
    <property type="molecule type" value="Genomic_DNA"/>
</dbReference>
<accession>X0WKW9</accession>
<evidence type="ECO:0000313" key="1">
    <source>
        <dbReference type="EMBL" id="GAG31300.1"/>
    </source>
</evidence>
<comment type="caution">
    <text evidence="1">The sequence shown here is derived from an EMBL/GenBank/DDBJ whole genome shotgun (WGS) entry which is preliminary data.</text>
</comment>
<proteinExistence type="predicted"/>
<reference evidence="1" key="1">
    <citation type="journal article" date="2014" name="Front. Microbiol.">
        <title>High frequency of phylogenetically diverse reductive dehalogenase-homologous genes in deep subseafloor sedimentary metagenomes.</title>
        <authorList>
            <person name="Kawai M."/>
            <person name="Futagami T."/>
            <person name="Toyoda A."/>
            <person name="Takaki Y."/>
            <person name="Nishi S."/>
            <person name="Hori S."/>
            <person name="Arai W."/>
            <person name="Tsubouchi T."/>
            <person name="Morono Y."/>
            <person name="Uchiyama I."/>
            <person name="Ito T."/>
            <person name="Fujiyama A."/>
            <person name="Inagaki F."/>
            <person name="Takami H."/>
        </authorList>
    </citation>
    <scope>NUCLEOTIDE SEQUENCE</scope>
    <source>
        <strain evidence="1">Expedition CK06-06</strain>
    </source>
</reference>
<dbReference type="AlphaFoldDB" id="X0WKW9"/>
<protein>
    <submittedName>
        <fullName evidence="1">Uncharacterized protein</fullName>
    </submittedName>
</protein>
<gene>
    <name evidence="1" type="ORF">S01H1_66523</name>
</gene>
<sequence>MTLEDLRKVTANDVLDASQFDSAEEEAVIRSHQWTKDKSRCQGQQVAWECKKCQKARMQTTPECFGGPIENGVRNCGYYLMEDALG</sequence>
<name>X0WKW9_9ZZZZ</name>